<dbReference type="AlphaFoldDB" id="A0A8D9A4S4"/>
<dbReference type="EMBL" id="HBUF01551152">
    <property type="protein sequence ID" value="CAG6758942.1"/>
    <property type="molecule type" value="Transcribed_RNA"/>
</dbReference>
<accession>A0A8D9A4S4</accession>
<sequence>MSAMGIIYTLANRKDNFTTRPGRGYTSTSWVTIFLPKQETTTTRNNKQEQQSYVGASFPCWNLFRVCIIFIQHPDNVTYKPASLLCQIGYWVNQLEVVQKSS</sequence>
<protein>
    <submittedName>
        <fullName evidence="1">Uncharacterized protein</fullName>
    </submittedName>
</protein>
<reference evidence="1" key="1">
    <citation type="submission" date="2021-05" db="EMBL/GenBank/DDBJ databases">
        <authorList>
            <person name="Alioto T."/>
            <person name="Alioto T."/>
            <person name="Gomez Garrido J."/>
        </authorList>
    </citation>
    <scope>NUCLEOTIDE SEQUENCE</scope>
</reference>
<evidence type="ECO:0000313" key="1">
    <source>
        <dbReference type="EMBL" id="CAG6758942.1"/>
    </source>
</evidence>
<organism evidence="1">
    <name type="scientific">Cacopsylla melanoneura</name>
    <dbReference type="NCBI Taxonomy" id="428564"/>
    <lineage>
        <taxon>Eukaryota</taxon>
        <taxon>Metazoa</taxon>
        <taxon>Ecdysozoa</taxon>
        <taxon>Arthropoda</taxon>
        <taxon>Hexapoda</taxon>
        <taxon>Insecta</taxon>
        <taxon>Pterygota</taxon>
        <taxon>Neoptera</taxon>
        <taxon>Paraneoptera</taxon>
        <taxon>Hemiptera</taxon>
        <taxon>Sternorrhyncha</taxon>
        <taxon>Psylloidea</taxon>
        <taxon>Psyllidae</taxon>
        <taxon>Psyllinae</taxon>
        <taxon>Cacopsylla</taxon>
    </lineage>
</organism>
<proteinExistence type="predicted"/>
<name>A0A8D9A4S4_9HEMI</name>